<sequence>MILQALCGFYDRMMEEQPESIAPFGFAITPVSKCIVLDSEGNIVQVLDRIQFQEYFEKKNVKKVKAVPQRLLTPQQPKRSGKRPEPAFLCENANFLFGIYGDSDGANYRFEASRNLHEEVLSGVEDEGASAILSFFSKRKKGSLDYGNIDTAGLEDGGNIVFQLENDMWNYVHERPAIREAWTNYLNSRSEEAGIGQCLVTGEVGRIARIHGNLDGFGQDKPTLVGFNKDSFVSYRKEQGENAPISESAAFKYVTALNLLINDKNHSLNIHDEKILFWAEKKAELEEQVIGSMLNGEAGNWKLDEFSRRKLSGVVDHIYNGTSPEQLELNANVRFFVVGLSSNKTRAVIRYFYINTFEEFLEKIRRHQSDIYAKGAPWEPEHPSFSQILLETALRRESKNIPPPHQSSLIRSVMTGTPYPNSLYMAMLGRIRAEASANAGKAINRIRIGVIKGYLNRSASQMKREERVGEVLDPNEKAIPYRLGRLLAILNKAQLEALEKVNASIVDKYLNAALASPQQVFPTLLANSQPHLSKINKNHKGRYIYLYNLLLEVLGEIPTSGFPKTLNAEGQGQFLVGFFHQEQDFYKGKNKEQSREDNDSVVEV</sequence>
<dbReference type="RefSeq" id="WP_378053725.1">
    <property type="nucleotide sequence ID" value="NZ_JBHMDN010000078.1"/>
</dbReference>
<gene>
    <name evidence="1" type="primary">cas8c</name>
    <name evidence="1" type="ORF">ACFQMJ_20835</name>
</gene>
<name>A0ABW2FG76_9BACL</name>
<evidence type="ECO:0000313" key="1">
    <source>
        <dbReference type="EMBL" id="MFC7150989.1"/>
    </source>
</evidence>
<dbReference type="NCBIfam" id="TIGR01863">
    <property type="entry name" value="cas_Csd1"/>
    <property type="match status" value="1"/>
</dbReference>
<dbReference type="EMBL" id="JBHTAI010000013">
    <property type="protein sequence ID" value="MFC7150989.1"/>
    <property type="molecule type" value="Genomic_DNA"/>
</dbReference>
<accession>A0ABW2FG76</accession>
<dbReference type="Proteomes" id="UP001596378">
    <property type="component" value="Unassembled WGS sequence"/>
</dbReference>
<reference evidence="2" key="1">
    <citation type="journal article" date="2019" name="Int. J. Syst. Evol. Microbiol.">
        <title>The Global Catalogue of Microorganisms (GCM) 10K type strain sequencing project: providing services to taxonomists for standard genome sequencing and annotation.</title>
        <authorList>
            <consortium name="The Broad Institute Genomics Platform"/>
            <consortium name="The Broad Institute Genome Sequencing Center for Infectious Disease"/>
            <person name="Wu L."/>
            <person name="Ma J."/>
        </authorList>
    </citation>
    <scope>NUCLEOTIDE SEQUENCE [LARGE SCALE GENOMIC DNA]</scope>
    <source>
        <strain evidence="2">KCTC 12907</strain>
    </source>
</reference>
<evidence type="ECO:0000313" key="2">
    <source>
        <dbReference type="Proteomes" id="UP001596378"/>
    </source>
</evidence>
<keyword evidence="2" id="KW-1185">Reference proteome</keyword>
<dbReference type="CDD" id="cd09757">
    <property type="entry name" value="Cas8c_I-C"/>
    <property type="match status" value="1"/>
</dbReference>
<comment type="caution">
    <text evidence="1">The sequence shown here is derived from an EMBL/GenBank/DDBJ whole genome shotgun (WGS) entry which is preliminary data.</text>
</comment>
<dbReference type="InterPro" id="IPR010144">
    <property type="entry name" value="CRISPR-assoc_prot_Csd1-typ"/>
</dbReference>
<protein>
    <submittedName>
        <fullName evidence="1">Type I-C CRISPR-associated protein Cas8c/Csd1</fullName>
    </submittedName>
</protein>
<proteinExistence type="predicted"/>
<dbReference type="Pfam" id="PF09709">
    <property type="entry name" value="Cas_Csd1"/>
    <property type="match status" value="1"/>
</dbReference>
<organism evidence="1 2">
    <name type="scientific">Cohnella cellulosilytica</name>
    <dbReference type="NCBI Taxonomy" id="986710"/>
    <lineage>
        <taxon>Bacteria</taxon>
        <taxon>Bacillati</taxon>
        <taxon>Bacillota</taxon>
        <taxon>Bacilli</taxon>
        <taxon>Bacillales</taxon>
        <taxon>Paenibacillaceae</taxon>
        <taxon>Cohnella</taxon>
    </lineage>
</organism>